<gene>
    <name evidence="2" type="ORF">J3Q64DRAFT_1712569</name>
</gene>
<dbReference type="EMBL" id="JBCLYO010000001">
    <property type="protein sequence ID" value="KAL0097304.1"/>
    <property type="molecule type" value="Genomic_DNA"/>
</dbReference>
<comment type="caution">
    <text evidence="2">The sequence shown here is derived from an EMBL/GenBank/DDBJ whole genome shotgun (WGS) entry which is preliminary data.</text>
</comment>
<proteinExistence type="predicted"/>
<keyword evidence="1" id="KW-0472">Membrane</keyword>
<keyword evidence="3" id="KW-1185">Reference proteome</keyword>
<keyword evidence="1" id="KW-1133">Transmembrane helix</keyword>
<feature type="transmembrane region" description="Helical" evidence="1">
    <location>
        <begin position="26"/>
        <end position="45"/>
    </location>
</feature>
<evidence type="ECO:0000256" key="1">
    <source>
        <dbReference type="SAM" id="Phobius"/>
    </source>
</evidence>
<evidence type="ECO:0000313" key="2">
    <source>
        <dbReference type="EMBL" id="KAL0097304.1"/>
    </source>
</evidence>
<keyword evidence="1" id="KW-0812">Transmembrane</keyword>
<sequence>MIDRKLLLNTSLLICNTLKKFLPPKGQYHVIAYKIYLCIFVNYVLKYGRYTKFTRPLCPSALFSPLSALHLDSVVLYRLLTHNLDQEKSE</sequence>
<name>A0ABR3BEM3_PHYBL</name>
<organism evidence="2 3">
    <name type="scientific">Phycomyces blakesleeanus</name>
    <dbReference type="NCBI Taxonomy" id="4837"/>
    <lineage>
        <taxon>Eukaryota</taxon>
        <taxon>Fungi</taxon>
        <taxon>Fungi incertae sedis</taxon>
        <taxon>Mucoromycota</taxon>
        <taxon>Mucoromycotina</taxon>
        <taxon>Mucoromycetes</taxon>
        <taxon>Mucorales</taxon>
        <taxon>Phycomycetaceae</taxon>
        <taxon>Phycomyces</taxon>
    </lineage>
</organism>
<evidence type="ECO:0000313" key="3">
    <source>
        <dbReference type="Proteomes" id="UP001448207"/>
    </source>
</evidence>
<protein>
    <submittedName>
        <fullName evidence="2">Uncharacterized protein</fullName>
    </submittedName>
</protein>
<accession>A0ABR3BEM3</accession>
<dbReference type="Proteomes" id="UP001448207">
    <property type="component" value="Unassembled WGS sequence"/>
</dbReference>
<reference evidence="2 3" key="1">
    <citation type="submission" date="2024-04" db="EMBL/GenBank/DDBJ databases">
        <title>Symmetric and asymmetric DNA N6-adenine methylation regulates different biological responses in Mucorales.</title>
        <authorList>
            <consortium name="Lawrence Berkeley National Laboratory"/>
            <person name="Lax C."/>
            <person name="Mondo S.J."/>
            <person name="Osorio-Concepcion M."/>
            <person name="Muszewska A."/>
            <person name="Corrochano-Luque M."/>
            <person name="Gutierrez G."/>
            <person name="Riley R."/>
            <person name="Lipzen A."/>
            <person name="Guo J."/>
            <person name="Hundley H."/>
            <person name="Amirebrahimi M."/>
            <person name="Ng V."/>
            <person name="Lorenzo-Gutierrez D."/>
            <person name="Binder U."/>
            <person name="Yang J."/>
            <person name="Song Y."/>
            <person name="Canovas D."/>
            <person name="Navarro E."/>
            <person name="Freitag M."/>
            <person name="Gabaldon T."/>
            <person name="Grigoriev I.V."/>
            <person name="Corrochano L.M."/>
            <person name="Nicolas F.E."/>
            <person name="Garre V."/>
        </authorList>
    </citation>
    <scope>NUCLEOTIDE SEQUENCE [LARGE SCALE GENOMIC DNA]</scope>
    <source>
        <strain evidence="2 3">L51</strain>
    </source>
</reference>